<feature type="compositionally biased region" description="Basic and acidic residues" evidence="1">
    <location>
        <begin position="37"/>
        <end position="47"/>
    </location>
</feature>
<evidence type="ECO:0000256" key="1">
    <source>
        <dbReference type="SAM" id="MobiDB-lite"/>
    </source>
</evidence>
<comment type="caution">
    <text evidence="2">The sequence shown here is derived from an EMBL/GenBank/DDBJ whole genome shotgun (WGS) entry which is preliminary data.</text>
</comment>
<reference evidence="2" key="1">
    <citation type="submission" date="2022-04" db="EMBL/GenBank/DDBJ databases">
        <title>Carnegiea gigantea Genome sequencing and assembly v2.</title>
        <authorList>
            <person name="Copetti D."/>
            <person name="Sanderson M.J."/>
            <person name="Burquez A."/>
            <person name="Wojciechowski M.F."/>
        </authorList>
    </citation>
    <scope>NUCLEOTIDE SEQUENCE</scope>
    <source>
        <strain evidence="2">SGP5-SGP5p</strain>
        <tissue evidence="2">Aerial part</tissue>
    </source>
</reference>
<evidence type="ECO:0000313" key="3">
    <source>
        <dbReference type="Proteomes" id="UP001153076"/>
    </source>
</evidence>
<sequence>MTQAVFYAMVVNEALQLGVLDYSSTKTPFYGSSIVDRPAKEGDPDRRMIKKRTQSQHLRRPRPPQPLLEDYWDLCPSFSLSDTEEAARDFDIPEMIQGTFYAMVRHDRGLEVGSRRSVMAHFRVLVEDEQACPSVLHRQANRGAEPGPVIDQEDDLCSSDAPAPSSGDE</sequence>
<gene>
    <name evidence="2" type="ORF">Cgig2_033662</name>
</gene>
<protein>
    <submittedName>
        <fullName evidence="2">Uncharacterized protein</fullName>
    </submittedName>
</protein>
<dbReference type="AlphaFoldDB" id="A0A9Q1Q952"/>
<accession>A0A9Q1Q952</accession>
<name>A0A9Q1Q952_9CARY</name>
<dbReference type="Proteomes" id="UP001153076">
    <property type="component" value="Unassembled WGS sequence"/>
</dbReference>
<keyword evidence="3" id="KW-1185">Reference proteome</keyword>
<dbReference type="EMBL" id="JAKOGI010000530">
    <property type="protein sequence ID" value="KAJ8433573.1"/>
    <property type="molecule type" value="Genomic_DNA"/>
</dbReference>
<feature type="region of interest" description="Disordered" evidence="1">
    <location>
        <begin position="35"/>
        <end position="65"/>
    </location>
</feature>
<organism evidence="2 3">
    <name type="scientific">Carnegiea gigantea</name>
    <dbReference type="NCBI Taxonomy" id="171969"/>
    <lineage>
        <taxon>Eukaryota</taxon>
        <taxon>Viridiplantae</taxon>
        <taxon>Streptophyta</taxon>
        <taxon>Embryophyta</taxon>
        <taxon>Tracheophyta</taxon>
        <taxon>Spermatophyta</taxon>
        <taxon>Magnoliopsida</taxon>
        <taxon>eudicotyledons</taxon>
        <taxon>Gunneridae</taxon>
        <taxon>Pentapetalae</taxon>
        <taxon>Caryophyllales</taxon>
        <taxon>Cactineae</taxon>
        <taxon>Cactaceae</taxon>
        <taxon>Cactoideae</taxon>
        <taxon>Echinocereeae</taxon>
        <taxon>Carnegiea</taxon>
    </lineage>
</organism>
<evidence type="ECO:0000313" key="2">
    <source>
        <dbReference type="EMBL" id="KAJ8433573.1"/>
    </source>
</evidence>
<proteinExistence type="predicted"/>
<feature type="region of interest" description="Disordered" evidence="1">
    <location>
        <begin position="138"/>
        <end position="169"/>
    </location>
</feature>
<feature type="compositionally biased region" description="Basic residues" evidence="1">
    <location>
        <begin position="48"/>
        <end position="62"/>
    </location>
</feature>